<feature type="domain" description="Histidine kinase" evidence="16">
    <location>
        <begin position="478"/>
        <end position="691"/>
    </location>
</feature>
<dbReference type="InterPro" id="IPR005467">
    <property type="entry name" value="His_kinase_dom"/>
</dbReference>
<evidence type="ECO:0000256" key="5">
    <source>
        <dbReference type="ARBA" id="ARBA00022553"/>
    </source>
</evidence>
<gene>
    <name evidence="18" type="ORF">NVS47_09465</name>
</gene>
<keyword evidence="14" id="KW-0175">Coiled coil</keyword>
<evidence type="ECO:0000256" key="10">
    <source>
        <dbReference type="ARBA" id="ARBA00022840"/>
    </source>
</evidence>
<evidence type="ECO:0000259" key="17">
    <source>
        <dbReference type="PROSITE" id="PS50885"/>
    </source>
</evidence>
<evidence type="ECO:0000259" key="16">
    <source>
        <dbReference type="PROSITE" id="PS50109"/>
    </source>
</evidence>
<dbReference type="Pfam" id="PF02518">
    <property type="entry name" value="HATPase_c"/>
    <property type="match status" value="1"/>
</dbReference>
<accession>A0ABT1Y4D5</accession>
<dbReference type="InterPro" id="IPR050398">
    <property type="entry name" value="HssS/ArlS-like"/>
</dbReference>
<evidence type="ECO:0000256" key="12">
    <source>
        <dbReference type="ARBA" id="ARBA00023012"/>
    </source>
</evidence>
<feature type="domain" description="HAMP" evidence="17">
    <location>
        <begin position="418"/>
        <end position="463"/>
    </location>
</feature>
<dbReference type="EMBL" id="JANPWE010000004">
    <property type="protein sequence ID" value="MCR6545734.1"/>
    <property type="molecule type" value="Genomic_DNA"/>
</dbReference>
<evidence type="ECO:0000256" key="11">
    <source>
        <dbReference type="ARBA" id="ARBA00022989"/>
    </source>
</evidence>
<evidence type="ECO:0000256" key="1">
    <source>
        <dbReference type="ARBA" id="ARBA00000085"/>
    </source>
</evidence>
<evidence type="ECO:0000256" key="3">
    <source>
        <dbReference type="ARBA" id="ARBA00012438"/>
    </source>
</evidence>
<dbReference type="Proteomes" id="UP001524944">
    <property type="component" value="Unassembled WGS sequence"/>
</dbReference>
<keyword evidence="13 15" id="KW-0472">Membrane</keyword>
<evidence type="ECO:0000256" key="9">
    <source>
        <dbReference type="ARBA" id="ARBA00022777"/>
    </source>
</evidence>
<dbReference type="CDD" id="cd00082">
    <property type="entry name" value="HisKA"/>
    <property type="match status" value="1"/>
</dbReference>
<feature type="transmembrane region" description="Helical" evidence="15">
    <location>
        <begin position="321"/>
        <end position="343"/>
    </location>
</feature>
<evidence type="ECO:0000256" key="13">
    <source>
        <dbReference type="ARBA" id="ARBA00023136"/>
    </source>
</evidence>
<dbReference type="InterPro" id="IPR003594">
    <property type="entry name" value="HATPase_dom"/>
</dbReference>
<dbReference type="PANTHER" id="PTHR45528:SF1">
    <property type="entry name" value="SENSOR HISTIDINE KINASE CPXA"/>
    <property type="match status" value="1"/>
</dbReference>
<dbReference type="PANTHER" id="PTHR45528">
    <property type="entry name" value="SENSOR HISTIDINE KINASE CPXA"/>
    <property type="match status" value="1"/>
</dbReference>
<dbReference type="InterPro" id="IPR003661">
    <property type="entry name" value="HisK_dim/P_dom"/>
</dbReference>
<comment type="subcellular location">
    <subcellularLocation>
        <location evidence="2">Cell membrane</location>
        <topology evidence="2">Multi-pass membrane protein</topology>
    </subcellularLocation>
</comment>
<organism evidence="18 19">
    <name type="scientific">Dehalobacterium formicoaceticum</name>
    <dbReference type="NCBI Taxonomy" id="51515"/>
    <lineage>
        <taxon>Bacteria</taxon>
        <taxon>Bacillati</taxon>
        <taxon>Bacillota</taxon>
        <taxon>Clostridia</taxon>
        <taxon>Eubacteriales</taxon>
        <taxon>Peptococcaceae</taxon>
        <taxon>Dehalobacterium</taxon>
    </lineage>
</organism>
<feature type="transmembrane region" description="Helical" evidence="15">
    <location>
        <begin position="12"/>
        <end position="39"/>
    </location>
</feature>
<evidence type="ECO:0000313" key="19">
    <source>
        <dbReference type="Proteomes" id="UP001524944"/>
    </source>
</evidence>
<name>A0ABT1Y4D5_9FIRM</name>
<dbReference type="RefSeq" id="WP_089610957.1">
    <property type="nucleotide sequence ID" value="NZ_CP022121.1"/>
</dbReference>
<keyword evidence="7 15" id="KW-0812">Transmembrane</keyword>
<evidence type="ECO:0000256" key="14">
    <source>
        <dbReference type="SAM" id="Coils"/>
    </source>
</evidence>
<keyword evidence="19" id="KW-1185">Reference proteome</keyword>
<dbReference type="InterPro" id="IPR003660">
    <property type="entry name" value="HAMP_dom"/>
</dbReference>
<feature type="coiled-coil region" evidence="14">
    <location>
        <begin position="125"/>
        <end position="157"/>
    </location>
</feature>
<dbReference type="CDD" id="cd06225">
    <property type="entry name" value="HAMP"/>
    <property type="match status" value="1"/>
</dbReference>
<dbReference type="InterPro" id="IPR036097">
    <property type="entry name" value="HisK_dim/P_sf"/>
</dbReference>
<keyword evidence="12" id="KW-0902">Two-component regulatory system</keyword>
<evidence type="ECO:0000256" key="2">
    <source>
        <dbReference type="ARBA" id="ARBA00004651"/>
    </source>
</evidence>
<evidence type="ECO:0000256" key="8">
    <source>
        <dbReference type="ARBA" id="ARBA00022741"/>
    </source>
</evidence>
<evidence type="ECO:0000256" key="6">
    <source>
        <dbReference type="ARBA" id="ARBA00022679"/>
    </source>
</evidence>
<dbReference type="InterPro" id="IPR036890">
    <property type="entry name" value="HATPase_C_sf"/>
</dbReference>
<keyword evidence="6" id="KW-0808">Transferase</keyword>
<comment type="caution">
    <text evidence="18">The sequence shown here is derived from an EMBL/GenBank/DDBJ whole genome shotgun (WGS) entry which is preliminary data.</text>
</comment>
<keyword evidence="4" id="KW-1003">Cell membrane</keyword>
<evidence type="ECO:0000256" key="4">
    <source>
        <dbReference type="ARBA" id="ARBA00022475"/>
    </source>
</evidence>
<dbReference type="Gene3D" id="6.10.340.10">
    <property type="match status" value="1"/>
</dbReference>
<dbReference type="SMART" id="SM00388">
    <property type="entry name" value="HisKA"/>
    <property type="match status" value="1"/>
</dbReference>
<dbReference type="PROSITE" id="PS50885">
    <property type="entry name" value="HAMP"/>
    <property type="match status" value="1"/>
</dbReference>
<dbReference type="GO" id="GO:0016301">
    <property type="term" value="F:kinase activity"/>
    <property type="evidence" value="ECO:0007669"/>
    <property type="project" value="UniProtKB-KW"/>
</dbReference>
<dbReference type="PROSITE" id="PS50109">
    <property type="entry name" value="HIS_KIN"/>
    <property type="match status" value="1"/>
</dbReference>
<dbReference type="Gene3D" id="3.30.565.10">
    <property type="entry name" value="Histidine kinase-like ATPase, C-terminal domain"/>
    <property type="match status" value="1"/>
</dbReference>
<reference evidence="18 19" key="1">
    <citation type="submission" date="2022-08" db="EMBL/GenBank/DDBJ databases">
        <title>Proteogenomics of the novel Dehalobacterium formicoaceticum strain EZ94 highlights a key role of methyltransferases during anaerobic dichloromethane degradation.</title>
        <authorList>
            <person name="Wasmund K."/>
        </authorList>
    </citation>
    <scope>NUCLEOTIDE SEQUENCE [LARGE SCALE GENOMIC DNA]</scope>
    <source>
        <strain evidence="18 19">EZ94</strain>
    </source>
</reference>
<proteinExistence type="predicted"/>
<dbReference type="SUPFAM" id="SSF55874">
    <property type="entry name" value="ATPase domain of HSP90 chaperone/DNA topoisomerase II/histidine kinase"/>
    <property type="match status" value="1"/>
</dbReference>
<dbReference type="Pfam" id="PF00512">
    <property type="entry name" value="HisKA"/>
    <property type="match status" value="1"/>
</dbReference>
<protein>
    <recommendedName>
        <fullName evidence="3">histidine kinase</fullName>
        <ecNumber evidence="3">2.7.13.3</ecNumber>
    </recommendedName>
</protein>
<feature type="transmembrane region" description="Helical" evidence="15">
    <location>
        <begin position="388"/>
        <end position="410"/>
    </location>
</feature>
<dbReference type="SMART" id="SM00387">
    <property type="entry name" value="HATPase_c"/>
    <property type="match status" value="1"/>
</dbReference>
<evidence type="ECO:0000313" key="18">
    <source>
        <dbReference type="EMBL" id="MCR6545734.1"/>
    </source>
</evidence>
<keyword evidence="10" id="KW-0067">ATP-binding</keyword>
<keyword evidence="8" id="KW-0547">Nucleotide-binding</keyword>
<feature type="transmembrane region" description="Helical" evidence="15">
    <location>
        <begin position="295"/>
        <end position="315"/>
    </location>
</feature>
<evidence type="ECO:0000256" key="15">
    <source>
        <dbReference type="SAM" id="Phobius"/>
    </source>
</evidence>
<keyword evidence="11 15" id="KW-1133">Transmembrane helix</keyword>
<feature type="transmembrane region" description="Helical" evidence="15">
    <location>
        <begin position="255"/>
        <end position="274"/>
    </location>
</feature>
<keyword evidence="9 18" id="KW-0418">Kinase</keyword>
<sequence length="692" mass="79179">MDIRWKKYSHSLITKIIVFIIAILSFTTAITIFANYLLFNNRDYEAAFQESYFLSTDFPAESSGVLQDLRDITQIYQSEEHILNGGAIREDDLLQLKDNLFLEFRDNSRHYNPNFTEQENYKIFVEEYAAQIAAKKNQLVQEQVKAYQETLRRLENQKGIFYYAHVWGNEVTNSQNKSQDYFQSFPAYIMFDGASEKVFPEEIKDNNYYFWFTSNSRDLGANDVLYVGFSDEFLSPRIAEWQENKIIAANNFKKIAVSLILLGLSFIYLVIVIGRSPEEEGRVQINFVDRIYNDVKLAMCGILIISWFGAMVGIHDLRITYQVIFAITLIIGSAGLVLVLSLIKSIKIKNFIKHSLTFVIFYRIFHFFKDVYDSGSTAVKVLIVVIGYPLLVAATFFIFPVTIGAAVWLAHQKVKEYNAIKEGVQKVKEGDLHYNIQVPGNGELARLASDINSITDGLNRAVANEVKSERLKTELITNVSHDIRTPLTSIITYVDLLKNEKDEVKTREYIEILEQKAERLKVLTDDLFDAAKASSGSIPTHLEKIELISLITQGLGEIDDKIRECNLDFKLNHPKDKVYIKADGRLFWRAVENLFSNIFKYAQSGSRVYIEISEQGNEVTLTFKNISAYELNISAEELMERFTRGDDSRSNQGSGLGLSIAKSLIELQKGSFKIEIDGDLFKAMIQIPKWQQ</sequence>
<dbReference type="EC" id="2.7.13.3" evidence="3"/>
<comment type="catalytic activity">
    <reaction evidence="1">
        <text>ATP + protein L-histidine = ADP + protein N-phospho-L-histidine.</text>
        <dbReference type="EC" id="2.7.13.3"/>
    </reaction>
</comment>
<dbReference type="Gene3D" id="1.10.287.130">
    <property type="match status" value="1"/>
</dbReference>
<keyword evidence="5" id="KW-0597">Phosphoprotein</keyword>
<dbReference type="SUPFAM" id="SSF47384">
    <property type="entry name" value="Homodimeric domain of signal transducing histidine kinase"/>
    <property type="match status" value="1"/>
</dbReference>
<evidence type="ECO:0000256" key="7">
    <source>
        <dbReference type="ARBA" id="ARBA00022692"/>
    </source>
</evidence>